<protein>
    <recommendedName>
        <fullName evidence="1">S-adenosyl-l-methionine hydroxide adenosyltransferase C-terminal domain-containing protein</fullName>
    </recommendedName>
</protein>
<organism evidence="2 3">
    <name type="scientific">Candidatus Kerfeldbacteria bacterium RIFOXYB2_FULL_38_14</name>
    <dbReference type="NCBI Taxonomy" id="1798547"/>
    <lineage>
        <taxon>Bacteria</taxon>
        <taxon>Candidatus Kerfeldiibacteriota</taxon>
    </lineage>
</organism>
<sequence length="277" mass="30979">MNQEYLHPITYITDCRDDNTLGRLRTRVSTLFSGSSVVFVRVSSNLSSADVEAAINLVDIIDAYDGHPGIILVNVAPRNGNAKRWPNGTPFGWLQLGNLAIFTTIDGYTLSLIQKVLKQQLTVKIYDIPTCVPKMDLSAETQKRIINTQFRSFDYLPRLAAEIVHGRPLPITETFSEIPIMPLSTCWIDSFGNIKTNILPEEIDFKVGEDRVLRVGENKQFRLPCYERLKDIPDNVAALTVGSSGLGDKRFIEIMKQGKSAACELGLTTGEQLRYIK</sequence>
<dbReference type="InterPro" id="IPR023227">
    <property type="entry name" value="SAM_OH_AdoTrfase_C_sf"/>
</dbReference>
<reference evidence="2 3" key="1">
    <citation type="journal article" date="2016" name="Nat. Commun.">
        <title>Thousands of microbial genomes shed light on interconnected biogeochemical processes in an aquifer system.</title>
        <authorList>
            <person name="Anantharaman K."/>
            <person name="Brown C.T."/>
            <person name="Hug L.A."/>
            <person name="Sharon I."/>
            <person name="Castelle C.J."/>
            <person name="Probst A.J."/>
            <person name="Thomas B.C."/>
            <person name="Singh A."/>
            <person name="Wilkins M.J."/>
            <person name="Karaoz U."/>
            <person name="Brodie E.L."/>
            <person name="Williams K.H."/>
            <person name="Hubbard S.S."/>
            <person name="Banfield J.F."/>
        </authorList>
    </citation>
    <scope>NUCLEOTIDE SEQUENCE [LARGE SCALE GENOMIC DNA]</scope>
</reference>
<evidence type="ECO:0000313" key="2">
    <source>
        <dbReference type="EMBL" id="OGY88054.1"/>
    </source>
</evidence>
<evidence type="ECO:0000259" key="1">
    <source>
        <dbReference type="Pfam" id="PF20257"/>
    </source>
</evidence>
<dbReference type="EMBL" id="MHKI01000005">
    <property type="protein sequence ID" value="OGY88054.1"/>
    <property type="molecule type" value="Genomic_DNA"/>
</dbReference>
<dbReference type="SUPFAM" id="SSF101852">
    <property type="entry name" value="Bacterial fluorinating enzyme, C-terminal domain"/>
    <property type="match status" value="1"/>
</dbReference>
<dbReference type="Gene3D" id="2.40.30.90">
    <property type="entry name" value="Bacterial fluorinating enzyme like"/>
    <property type="match status" value="1"/>
</dbReference>
<feature type="domain" description="S-adenosyl-l-methionine hydroxide adenosyltransferase C-terminal" evidence="1">
    <location>
        <begin position="187"/>
        <end position="273"/>
    </location>
</feature>
<dbReference type="Proteomes" id="UP000176420">
    <property type="component" value="Unassembled WGS sequence"/>
</dbReference>
<comment type="caution">
    <text evidence="2">The sequence shown here is derived from an EMBL/GenBank/DDBJ whole genome shotgun (WGS) entry which is preliminary data.</text>
</comment>
<dbReference type="AlphaFoldDB" id="A0A1G2BFX7"/>
<gene>
    <name evidence="2" type="ORF">A2319_02420</name>
</gene>
<evidence type="ECO:0000313" key="3">
    <source>
        <dbReference type="Proteomes" id="UP000176420"/>
    </source>
</evidence>
<accession>A0A1G2BFX7</accession>
<dbReference type="InterPro" id="IPR046470">
    <property type="entry name" value="SAM_HAT_C"/>
</dbReference>
<name>A0A1G2BFX7_9BACT</name>
<dbReference type="Pfam" id="PF20257">
    <property type="entry name" value="SAM_HAT_C"/>
    <property type="match status" value="1"/>
</dbReference>
<proteinExistence type="predicted"/>